<sequence length="197" mass="22736">MINLAQIYSSTADTASIAESSENNNKITYACMTQDRLANNRRNLPVILPHVDRAVMIDGGSQDGTVEYLKSLGPKVEVYHRAWDDSFANQYNEYLKHVKEGWVLLCDDDELPSEPMLLSLRKVIEQSENGTKFDHVEYRANDITYVEGDWENRTDNGPCEYYRKVFFKWNPNLRYTVPLHQALQGLRGPVAQCKEHY</sequence>
<dbReference type="Pfam" id="PF00535">
    <property type="entry name" value="Glycos_transf_2"/>
    <property type="match status" value="1"/>
</dbReference>
<dbReference type="EMBL" id="LAZR01062672">
    <property type="protein sequence ID" value="KKK61037.1"/>
    <property type="molecule type" value="Genomic_DNA"/>
</dbReference>
<proteinExistence type="predicted"/>
<evidence type="ECO:0000313" key="2">
    <source>
        <dbReference type="EMBL" id="KKK61037.1"/>
    </source>
</evidence>
<organism evidence="2">
    <name type="scientific">marine sediment metagenome</name>
    <dbReference type="NCBI Taxonomy" id="412755"/>
    <lineage>
        <taxon>unclassified sequences</taxon>
        <taxon>metagenomes</taxon>
        <taxon>ecological metagenomes</taxon>
    </lineage>
</organism>
<dbReference type="AlphaFoldDB" id="A0A0F8WW06"/>
<dbReference type="InterPro" id="IPR001173">
    <property type="entry name" value="Glyco_trans_2-like"/>
</dbReference>
<evidence type="ECO:0000259" key="1">
    <source>
        <dbReference type="Pfam" id="PF00535"/>
    </source>
</evidence>
<dbReference type="InterPro" id="IPR029044">
    <property type="entry name" value="Nucleotide-diphossugar_trans"/>
</dbReference>
<gene>
    <name evidence="2" type="ORF">LCGC14_3018350</name>
</gene>
<reference evidence="2" key="1">
    <citation type="journal article" date="2015" name="Nature">
        <title>Complex archaea that bridge the gap between prokaryotes and eukaryotes.</title>
        <authorList>
            <person name="Spang A."/>
            <person name="Saw J.H."/>
            <person name="Jorgensen S.L."/>
            <person name="Zaremba-Niedzwiedzka K."/>
            <person name="Martijn J."/>
            <person name="Lind A.E."/>
            <person name="van Eijk R."/>
            <person name="Schleper C."/>
            <person name="Guy L."/>
            <person name="Ettema T.J."/>
        </authorList>
    </citation>
    <scope>NUCLEOTIDE SEQUENCE</scope>
</reference>
<accession>A0A0F8WW06</accession>
<feature type="non-terminal residue" evidence="2">
    <location>
        <position position="197"/>
    </location>
</feature>
<protein>
    <recommendedName>
        <fullName evidence="1">Glycosyltransferase 2-like domain-containing protein</fullName>
    </recommendedName>
</protein>
<name>A0A0F8WW06_9ZZZZ</name>
<dbReference type="Gene3D" id="3.90.550.10">
    <property type="entry name" value="Spore Coat Polysaccharide Biosynthesis Protein SpsA, Chain A"/>
    <property type="match status" value="1"/>
</dbReference>
<feature type="domain" description="Glycosyltransferase 2-like" evidence="1">
    <location>
        <begin position="53"/>
        <end position="145"/>
    </location>
</feature>
<dbReference type="SUPFAM" id="SSF53448">
    <property type="entry name" value="Nucleotide-diphospho-sugar transferases"/>
    <property type="match status" value="1"/>
</dbReference>
<comment type="caution">
    <text evidence="2">The sequence shown here is derived from an EMBL/GenBank/DDBJ whole genome shotgun (WGS) entry which is preliminary data.</text>
</comment>